<evidence type="ECO:0000256" key="9">
    <source>
        <dbReference type="SAM" id="MobiDB-lite"/>
    </source>
</evidence>
<comment type="similarity">
    <text evidence="3">Belongs to the G-protein coupled receptor 1 family.</text>
</comment>
<evidence type="ECO:0000256" key="2">
    <source>
        <dbReference type="ARBA" id="ARBA00004370"/>
    </source>
</evidence>
<evidence type="ECO:0000313" key="13">
    <source>
        <dbReference type="Proteomes" id="UP001487740"/>
    </source>
</evidence>
<dbReference type="Gene3D" id="1.20.1070.10">
    <property type="entry name" value="Rhodopsin 7-helix transmembrane proteins"/>
    <property type="match status" value="1"/>
</dbReference>
<accession>A0AAW0UFG0</accession>
<dbReference type="Proteomes" id="UP001487740">
    <property type="component" value="Unassembled WGS sequence"/>
</dbReference>
<sequence length="187" mass="20550">MDVLSASNMTSGNYAGKNSIAEKKKVVKMLVVVVAIFATLWLPYRTLLVYNSVLAMFGHSTYKDLWYLLFAKTCIFINSAINPILYNALSVKFRRAFKRMLSCGKPRPEQWAMTMFYSEGGKRPASRITGGVAVGGRGPGSTRTRGSLGIGRESSSPRQPYPPSSNRQTPTMDTPLNPPSTSVTMDP</sequence>
<dbReference type="Pfam" id="PF00001">
    <property type="entry name" value="7tm_1"/>
    <property type="match status" value="1"/>
</dbReference>
<keyword evidence="7 10" id="KW-0472">Membrane</keyword>
<comment type="caution">
    <text evidence="12">The sequence shown here is derived from an EMBL/GenBank/DDBJ whole genome shotgun (WGS) entry which is preliminary data.</text>
</comment>
<dbReference type="InterPro" id="IPR002120">
    <property type="entry name" value="TRH_rcpt_1"/>
</dbReference>
<evidence type="ECO:0000259" key="11">
    <source>
        <dbReference type="PROSITE" id="PS50262"/>
    </source>
</evidence>
<protein>
    <recommendedName>
        <fullName evidence="4">Thyrotropin-releasing hormone receptor</fullName>
    </recommendedName>
    <alternativeName>
        <fullName evidence="8">Thyroliberin receptor</fullName>
    </alternativeName>
</protein>
<dbReference type="PANTHER" id="PTHR46061:SF3">
    <property type="entry name" value="THYROTROPIN-RELEASING HORMONE RECEPTOR"/>
    <property type="match status" value="1"/>
</dbReference>
<dbReference type="PANTHER" id="PTHR46061">
    <property type="entry name" value="THYROTROPIN-RELEASING HORMONE RECEPTOR"/>
    <property type="match status" value="1"/>
</dbReference>
<dbReference type="GO" id="GO:0016020">
    <property type="term" value="C:membrane"/>
    <property type="evidence" value="ECO:0007669"/>
    <property type="project" value="UniProtKB-SubCell"/>
</dbReference>
<name>A0AAW0UFG0_SCYPA</name>
<organism evidence="12 13">
    <name type="scientific">Scylla paramamosain</name>
    <name type="common">Mud crab</name>
    <dbReference type="NCBI Taxonomy" id="85552"/>
    <lineage>
        <taxon>Eukaryota</taxon>
        <taxon>Metazoa</taxon>
        <taxon>Ecdysozoa</taxon>
        <taxon>Arthropoda</taxon>
        <taxon>Crustacea</taxon>
        <taxon>Multicrustacea</taxon>
        <taxon>Malacostraca</taxon>
        <taxon>Eumalacostraca</taxon>
        <taxon>Eucarida</taxon>
        <taxon>Decapoda</taxon>
        <taxon>Pleocyemata</taxon>
        <taxon>Brachyura</taxon>
        <taxon>Eubrachyura</taxon>
        <taxon>Portunoidea</taxon>
        <taxon>Portunidae</taxon>
        <taxon>Portuninae</taxon>
        <taxon>Scylla</taxon>
    </lineage>
</organism>
<keyword evidence="5 10" id="KW-0812">Transmembrane</keyword>
<dbReference type="GO" id="GO:0004997">
    <property type="term" value="F:thyrotropin-releasing hormone receptor activity"/>
    <property type="evidence" value="ECO:0007669"/>
    <property type="project" value="InterPro"/>
</dbReference>
<evidence type="ECO:0000313" key="12">
    <source>
        <dbReference type="EMBL" id="KAK8397671.1"/>
    </source>
</evidence>
<evidence type="ECO:0000256" key="10">
    <source>
        <dbReference type="SAM" id="Phobius"/>
    </source>
</evidence>
<evidence type="ECO:0000256" key="4">
    <source>
        <dbReference type="ARBA" id="ARBA00018873"/>
    </source>
</evidence>
<evidence type="ECO:0000256" key="8">
    <source>
        <dbReference type="ARBA" id="ARBA00032251"/>
    </source>
</evidence>
<evidence type="ECO:0000256" key="3">
    <source>
        <dbReference type="ARBA" id="ARBA00010663"/>
    </source>
</evidence>
<keyword evidence="13" id="KW-1185">Reference proteome</keyword>
<feature type="compositionally biased region" description="Polar residues" evidence="9">
    <location>
        <begin position="166"/>
        <end position="187"/>
    </location>
</feature>
<dbReference type="PRINTS" id="PR00237">
    <property type="entry name" value="GPCRRHODOPSN"/>
</dbReference>
<feature type="transmembrane region" description="Helical" evidence="10">
    <location>
        <begin position="26"/>
        <end position="45"/>
    </location>
</feature>
<evidence type="ECO:0000256" key="6">
    <source>
        <dbReference type="ARBA" id="ARBA00022989"/>
    </source>
</evidence>
<dbReference type="PROSITE" id="PS50262">
    <property type="entry name" value="G_PROTEIN_RECEP_F1_2"/>
    <property type="match status" value="1"/>
</dbReference>
<comment type="function">
    <text evidence="1">Receptor for thyrotropin-releasing hormone (TRH). Upon ligand binding, this G-protein-coupled receptor triggers activation of the phosphatidylinositol (IP3)-calcium-protein kinase C (PKC) pathway.</text>
</comment>
<dbReference type="SUPFAM" id="SSF81321">
    <property type="entry name" value="Family A G protein-coupled receptor-like"/>
    <property type="match status" value="1"/>
</dbReference>
<dbReference type="InterPro" id="IPR017452">
    <property type="entry name" value="GPCR_Rhodpsn_7TM"/>
</dbReference>
<feature type="domain" description="G-protein coupled receptors family 1 profile" evidence="11">
    <location>
        <begin position="1"/>
        <end position="86"/>
    </location>
</feature>
<dbReference type="AlphaFoldDB" id="A0AAW0UFG0"/>
<reference evidence="12 13" key="1">
    <citation type="submission" date="2023-03" db="EMBL/GenBank/DDBJ databases">
        <title>High-quality genome of Scylla paramamosain provides insights in environmental adaptation.</title>
        <authorList>
            <person name="Zhang L."/>
        </authorList>
    </citation>
    <scope>NUCLEOTIDE SEQUENCE [LARGE SCALE GENOMIC DNA]</scope>
    <source>
        <strain evidence="12">LZ_2023a</strain>
        <tissue evidence="12">Muscle</tissue>
    </source>
</reference>
<dbReference type="EMBL" id="JARAKH010000013">
    <property type="protein sequence ID" value="KAK8397671.1"/>
    <property type="molecule type" value="Genomic_DNA"/>
</dbReference>
<evidence type="ECO:0000256" key="7">
    <source>
        <dbReference type="ARBA" id="ARBA00023136"/>
    </source>
</evidence>
<keyword evidence="6 10" id="KW-1133">Transmembrane helix</keyword>
<evidence type="ECO:0000256" key="5">
    <source>
        <dbReference type="ARBA" id="ARBA00022692"/>
    </source>
</evidence>
<proteinExistence type="inferred from homology"/>
<evidence type="ECO:0000256" key="1">
    <source>
        <dbReference type="ARBA" id="ARBA00004100"/>
    </source>
</evidence>
<feature type="region of interest" description="Disordered" evidence="9">
    <location>
        <begin position="128"/>
        <end position="187"/>
    </location>
</feature>
<feature type="transmembrane region" description="Helical" evidence="10">
    <location>
        <begin position="65"/>
        <end position="89"/>
    </location>
</feature>
<dbReference type="InterPro" id="IPR000276">
    <property type="entry name" value="GPCR_Rhodpsn"/>
</dbReference>
<gene>
    <name evidence="12" type="ORF">O3P69_004451</name>
</gene>
<comment type="subcellular location">
    <subcellularLocation>
        <location evidence="2">Membrane</location>
    </subcellularLocation>
</comment>